<dbReference type="RefSeq" id="WP_241367314.1">
    <property type="nucleotide sequence ID" value="NZ_JAKZFC010000001.1"/>
</dbReference>
<proteinExistence type="predicted"/>
<evidence type="ECO:0000313" key="1">
    <source>
        <dbReference type="EMBL" id="MCH7320290.1"/>
    </source>
</evidence>
<dbReference type="Proteomes" id="UP001316087">
    <property type="component" value="Unassembled WGS sequence"/>
</dbReference>
<comment type="caution">
    <text evidence="1">The sequence shown here is derived from an EMBL/GenBank/DDBJ whole genome shotgun (WGS) entry which is preliminary data.</text>
</comment>
<organism evidence="1 2">
    <name type="scientific">Solibacillus palustris</name>
    <dbReference type="NCBI Taxonomy" id="2908203"/>
    <lineage>
        <taxon>Bacteria</taxon>
        <taxon>Bacillati</taxon>
        <taxon>Bacillota</taxon>
        <taxon>Bacilli</taxon>
        <taxon>Bacillales</taxon>
        <taxon>Caryophanaceae</taxon>
        <taxon>Solibacillus</taxon>
    </lineage>
</organism>
<name>A0ABS9U8E8_9BACL</name>
<protein>
    <recommendedName>
        <fullName evidence="3">DUF1292 domain-containing protein</fullName>
    </recommendedName>
</protein>
<accession>A0ABS9U8E8</accession>
<reference evidence="1 2" key="1">
    <citation type="submission" date="2022-03" db="EMBL/GenBank/DDBJ databases">
        <authorList>
            <person name="Jo J.-H."/>
            <person name="Im W.-T."/>
        </authorList>
    </citation>
    <scope>NUCLEOTIDE SEQUENCE [LARGE SCALE GENOMIC DNA]</scope>
    <source>
        <strain evidence="1 2">MA9</strain>
    </source>
</reference>
<gene>
    <name evidence="1" type="ORF">LZ480_00195</name>
</gene>
<keyword evidence="2" id="KW-1185">Reference proteome</keyword>
<evidence type="ECO:0000313" key="2">
    <source>
        <dbReference type="Proteomes" id="UP001316087"/>
    </source>
</evidence>
<evidence type="ECO:0008006" key="3">
    <source>
        <dbReference type="Google" id="ProtNLM"/>
    </source>
</evidence>
<dbReference type="EMBL" id="JAKZFC010000001">
    <property type="protein sequence ID" value="MCH7320290.1"/>
    <property type="molecule type" value="Genomic_DNA"/>
</dbReference>
<sequence>MKKIEFIEDGYEIVVTIPNKADSPIIEADAYYKDFENYQILILADSEERAVKIALKELLMNHPFEQIIRNL</sequence>